<comment type="cofactor">
    <cofactor evidence="1">
        <name>pyridoxal 5'-phosphate</name>
        <dbReference type="ChEBI" id="CHEBI:597326"/>
    </cofactor>
</comment>
<dbReference type="GO" id="GO:0005739">
    <property type="term" value="C:mitochondrion"/>
    <property type="evidence" value="ECO:0007669"/>
    <property type="project" value="TreeGrafter"/>
</dbReference>
<dbReference type="Gene3D" id="3.40.640.10">
    <property type="entry name" value="Type I PLP-dependent aspartate aminotransferase-like (Major domain)"/>
    <property type="match status" value="1"/>
</dbReference>
<dbReference type="GO" id="GO:0030170">
    <property type="term" value="F:pyridoxal phosphate binding"/>
    <property type="evidence" value="ECO:0007669"/>
    <property type="project" value="TreeGrafter"/>
</dbReference>
<accession>A0A4T0BBX7</accession>
<dbReference type="InterPro" id="IPR015424">
    <property type="entry name" value="PyrdxlP-dep_Trfase"/>
</dbReference>
<evidence type="ECO:0000256" key="2">
    <source>
        <dbReference type="ARBA" id="ARBA00008954"/>
    </source>
</evidence>
<keyword evidence="4" id="KW-0808">Transferase</keyword>
<dbReference type="Proteomes" id="UP000308724">
    <property type="component" value="Unassembled WGS sequence"/>
</dbReference>
<dbReference type="SUPFAM" id="SSF53383">
    <property type="entry name" value="PLP-dependent transferases"/>
    <property type="match status" value="1"/>
</dbReference>
<comment type="similarity">
    <text evidence="2">Belongs to the class-III pyridoxal-phosphate-dependent aminotransferase family.</text>
</comment>
<organism evidence="5 6">
    <name type="scientific">Aureobasidium pullulans</name>
    <name type="common">Black yeast</name>
    <name type="synonym">Pullularia pullulans</name>
    <dbReference type="NCBI Taxonomy" id="5580"/>
    <lineage>
        <taxon>Eukaryota</taxon>
        <taxon>Fungi</taxon>
        <taxon>Dikarya</taxon>
        <taxon>Ascomycota</taxon>
        <taxon>Pezizomycotina</taxon>
        <taxon>Dothideomycetes</taxon>
        <taxon>Dothideomycetidae</taxon>
        <taxon>Dothideales</taxon>
        <taxon>Saccotheciaceae</taxon>
        <taxon>Aureobasidium</taxon>
    </lineage>
</organism>
<dbReference type="AlphaFoldDB" id="A0A4T0BBX7"/>
<dbReference type="EMBL" id="QZBZ01000552">
    <property type="protein sequence ID" value="TIA28642.1"/>
    <property type="molecule type" value="Genomic_DNA"/>
</dbReference>
<evidence type="ECO:0000313" key="5">
    <source>
        <dbReference type="EMBL" id="TIA28642.1"/>
    </source>
</evidence>
<dbReference type="PANTHER" id="PTHR43206">
    <property type="entry name" value="AMINOTRANSFERASE"/>
    <property type="match status" value="1"/>
</dbReference>
<name>A0A4T0BBX7_AURPU</name>
<comment type="caution">
    <text evidence="5">The sequence shown here is derived from an EMBL/GenBank/DDBJ whole genome shotgun (WGS) entry which is preliminary data.</text>
</comment>
<evidence type="ECO:0000256" key="1">
    <source>
        <dbReference type="ARBA" id="ARBA00001933"/>
    </source>
</evidence>
<reference evidence="5 6" key="1">
    <citation type="submission" date="2018-10" db="EMBL/GenBank/DDBJ databases">
        <title>Fifty Aureobasidium pullulans genomes reveal a recombining polyextremotolerant generalist.</title>
        <authorList>
            <person name="Gostincar C."/>
            <person name="Turk M."/>
            <person name="Zajc J."/>
            <person name="Gunde-Cimerman N."/>
        </authorList>
    </citation>
    <scope>NUCLEOTIDE SEQUENCE [LARGE SCALE GENOMIC DNA]</scope>
    <source>
        <strain evidence="5 6">EXF-1645</strain>
    </source>
</reference>
<gene>
    <name evidence="5" type="ORF">D6C78_10646</name>
</gene>
<proteinExistence type="inferred from homology"/>
<evidence type="ECO:0000313" key="6">
    <source>
        <dbReference type="Proteomes" id="UP000308724"/>
    </source>
</evidence>
<dbReference type="GO" id="GO:0008483">
    <property type="term" value="F:transaminase activity"/>
    <property type="evidence" value="ECO:0007669"/>
    <property type="project" value="UniProtKB-KW"/>
</dbReference>
<dbReference type="GO" id="GO:0009450">
    <property type="term" value="P:gamma-aminobutyric acid catabolic process"/>
    <property type="evidence" value="ECO:0007669"/>
    <property type="project" value="TreeGrafter"/>
</dbReference>
<evidence type="ECO:0000256" key="4">
    <source>
        <dbReference type="ARBA" id="ARBA00022679"/>
    </source>
</evidence>
<sequence length="153" mass="17079">MSSPPNYSIHDHTTFSDTGPSAAYVPYGTLLRAAPAKFGLVYTAQSDFDANELAYKAAFIWKRSMKRGGHDGDLTTEELALCMRNQEPGSPSLSILSFKSRFHDRMFGLPSTSRSKAIHKIDIPAFGWPQADFPQLRNPWIKSQERMPKNSVA</sequence>
<keyword evidence="3" id="KW-0032">Aminotransferase</keyword>
<evidence type="ECO:0000256" key="3">
    <source>
        <dbReference type="ARBA" id="ARBA00022576"/>
    </source>
</evidence>
<dbReference type="InterPro" id="IPR015421">
    <property type="entry name" value="PyrdxlP-dep_Trfase_major"/>
</dbReference>
<protein>
    <submittedName>
        <fullName evidence="5">Uncharacterized protein</fullName>
    </submittedName>
</protein>
<dbReference type="PANTHER" id="PTHR43206:SF1">
    <property type="entry name" value="4-AMINOBUTYRATE AMINOTRANSFERASE, MITOCHONDRIAL"/>
    <property type="match status" value="1"/>
</dbReference>